<feature type="transmembrane region" description="Helical" evidence="1">
    <location>
        <begin position="146"/>
        <end position="166"/>
    </location>
</feature>
<dbReference type="RefSeq" id="WP_265788642.1">
    <property type="nucleotide sequence ID" value="NZ_BAABRS010000001.1"/>
</dbReference>
<feature type="transmembrane region" description="Helical" evidence="1">
    <location>
        <begin position="75"/>
        <end position="92"/>
    </location>
</feature>
<dbReference type="EMBL" id="JAJNDC010000001">
    <property type="protein sequence ID" value="MCW9712574.1"/>
    <property type="molecule type" value="Genomic_DNA"/>
</dbReference>
<accession>A0ABT3PXI9</accession>
<reference evidence="2 3" key="1">
    <citation type="submission" date="2021-11" db="EMBL/GenBank/DDBJ databases">
        <title>Aliifidinibius sp. nov., a new bacterium isolated from saline soil.</title>
        <authorList>
            <person name="Galisteo C."/>
            <person name="De La Haba R."/>
            <person name="Sanchez-Porro C."/>
            <person name="Ventosa A."/>
        </authorList>
    </citation>
    <scope>NUCLEOTIDE SEQUENCE [LARGE SCALE GENOMIC DNA]</scope>
    <source>
        <strain evidence="2 3">KACC 190600</strain>
    </source>
</reference>
<feature type="transmembrane region" description="Helical" evidence="1">
    <location>
        <begin position="202"/>
        <end position="221"/>
    </location>
</feature>
<sequence>MTSPKVSTYVLVILLFVAGIGLLSGLYSGLVRLGFLAGTSGGISPLAHGPLMINGFLGTLIGLERAAALEKKWSYLAPVLLGISTILVLAGFTVPAKLLFILGSFFLLATMLYLYNMQPVAHHLIMALGAGTLLIGNILFLFDTPIFNLVAWWAGFPLLTIFGERLELNRIMRPPQRAQHLFLALIILWTAAITFTHINRPIGWTIASVSLIAQAGWLFKYDVARRTIKSVKWTRYSAISLLTGYGWLVLAGFFSLWQGFPTAGPLYDALLHMIFVGFVFSMIFAHASVIIPSLSGKLVPYHQYFYLPLLLLHGFLLIRVIGDIVWLPVIRSIGSYGNVLAILLFLGGIIFQLLRVSARKKITNKGM</sequence>
<proteinExistence type="predicted"/>
<feature type="transmembrane region" description="Helical" evidence="1">
    <location>
        <begin position="304"/>
        <end position="327"/>
    </location>
</feature>
<comment type="caution">
    <text evidence="2">The sequence shown here is derived from an EMBL/GenBank/DDBJ whole genome shotgun (WGS) entry which is preliminary data.</text>
</comment>
<keyword evidence="1" id="KW-1133">Transmembrane helix</keyword>
<feature type="transmembrane region" description="Helical" evidence="1">
    <location>
        <begin position="98"/>
        <end position="115"/>
    </location>
</feature>
<keyword evidence="1" id="KW-0472">Membrane</keyword>
<evidence type="ECO:0000313" key="3">
    <source>
        <dbReference type="Proteomes" id="UP001207337"/>
    </source>
</evidence>
<evidence type="ECO:0000256" key="1">
    <source>
        <dbReference type="SAM" id="Phobius"/>
    </source>
</evidence>
<gene>
    <name evidence="2" type="ORF">LQ318_06635</name>
</gene>
<feature type="transmembrane region" description="Helical" evidence="1">
    <location>
        <begin position="333"/>
        <end position="354"/>
    </location>
</feature>
<feature type="transmembrane region" description="Helical" evidence="1">
    <location>
        <begin position="178"/>
        <end position="196"/>
    </location>
</feature>
<name>A0ABT3PXI9_9BACT</name>
<feature type="transmembrane region" description="Helical" evidence="1">
    <location>
        <begin position="233"/>
        <end position="257"/>
    </location>
</feature>
<keyword evidence="1" id="KW-0812">Transmembrane</keyword>
<feature type="transmembrane region" description="Helical" evidence="1">
    <location>
        <begin position="269"/>
        <end position="292"/>
    </location>
</feature>
<evidence type="ECO:0000313" key="2">
    <source>
        <dbReference type="EMBL" id="MCW9712574.1"/>
    </source>
</evidence>
<feature type="transmembrane region" description="Helical" evidence="1">
    <location>
        <begin position="122"/>
        <end position="140"/>
    </location>
</feature>
<protein>
    <submittedName>
        <fullName evidence="2">Uncharacterized protein</fullName>
    </submittedName>
</protein>
<organism evidence="2 3">
    <name type="scientific">Fodinibius salicampi</name>
    <dbReference type="NCBI Taxonomy" id="1920655"/>
    <lineage>
        <taxon>Bacteria</taxon>
        <taxon>Pseudomonadati</taxon>
        <taxon>Balneolota</taxon>
        <taxon>Balneolia</taxon>
        <taxon>Balneolales</taxon>
        <taxon>Balneolaceae</taxon>
        <taxon>Fodinibius</taxon>
    </lineage>
</organism>
<dbReference type="Proteomes" id="UP001207337">
    <property type="component" value="Unassembled WGS sequence"/>
</dbReference>
<feature type="transmembrane region" description="Helical" evidence="1">
    <location>
        <begin position="42"/>
        <end position="63"/>
    </location>
</feature>
<keyword evidence="3" id="KW-1185">Reference proteome</keyword>
<feature type="transmembrane region" description="Helical" evidence="1">
    <location>
        <begin position="9"/>
        <end position="30"/>
    </location>
</feature>